<comment type="caution">
    <text evidence="2">The sequence shown here is derived from an EMBL/GenBank/DDBJ whole genome shotgun (WGS) entry which is preliminary data.</text>
</comment>
<dbReference type="Proteomes" id="UP000827986">
    <property type="component" value="Unassembled WGS sequence"/>
</dbReference>
<evidence type="ECO:0000313" key="3">
    <source>
        <dbReference type="Proteomes" id="UP000827986"/>
    </source>
</evidence>
<proteinExistence type="predicted"/>
<feature type="chain" id="PRO_5038548698" evidence="1">
    <location>
        <begin position="39"/>
        <end position="167"/>
    </location>
</feature>
<accession>A0A9D4AQD7</accession>
<evidence type="ECO:0000313" key="2">
    <source>
        <dbReference type="EMBL" id="KAH1164626.1"/>
    </source>
</evidence>
<name>A0A9D4AQD7_9SAUR</name>
<keyword evidence="1" id="KW-0732">Signal</keyword>
<dbReference type="AlphaFoldDB" id="A0A9D4AQD7"/>
<evidence type="ECO:0000256" key="1">
    <source>
        <dbReference type="SAM" id="SignalP"/>
    </source>
</evidence>
<reference evidence="2" key="1">
    <citation type="submission" date="2021-09" db="EMBL/GenBank/DDBJ databases">
        <title>The genome of Mauremys mutica provides insights into the evolution of semi-aquatic lifestyle.</title>
        <authorList>
            <person name="Gong S."/>
            <person name="Gao Y."/>
        </authorList>
    </citation>
    <scope>NUCLEOTIDE SEQUENCE</scope>
    <source>
        <strain evidence="2">MM-2020</strain>
        <tissue evidence="2">Muscle</tissue>
    </source>
</reference>
<feature type="signal peptide" evidence="1">
    <location>
        <begin position="1"/>
        <end position="38"/>
    </location>
</feature>
<organism evidence="2 3">
    <name type="scientific">Mauremys mutica</name>
    <name type="common">yellowpond turtle</name>
    <dbReference type="NCBI Taxonomy" id="74926"/>
    <lineage>
        <taxon>Eukaryota</taxon>
        <taxon>Metazoa</taxon>
        <taxon>Chordata</taxon>
        <taxon>Craniata</taxon>
        <taxon>Vertebrata</taxon>
        <taxon>Euteleostomi</taxon>
        <taxon>Archelosauria</taxon>
        <taxon>Testudinata</taxon>
        <taxon>Testudines</taxon>
        <taxon>Cryptodira</taxon>
        <taxon>Durocryptodira</taxon>
        <taxon>Testudinoidea</taxon>
        <taxon>Geoemydidae</taxon>
        <taxon>Geoemydinae</taxon>
        <taxon>Mauremys</taxon>
    </lineage>
</organism>
<dbReference type="EMBL" id="JAHDVG010000592">
    <property type="protein sequence ID" value="KAH1164626.1"/>
    <property type="molecule type" value="Genomic_DNA"/>
</dbReference>
<keyword evidence="3" id="KW-1185">Reference proteome</keyword>
<protein>
    <submittedName>
        <fullName evidence="2">Uncharacterized protein</fullName>
    </submittedName>
</protein>
<gene>
    <name evidence="2" type="ORF">KIL84_009496</name>
</gene>
<sequence>MASLRYRVYGLRPGLFAQRMKTLWVPLLLAHLASSVSSAGLRGRWRAETKEMGGETAGQGWEAGIPADERRGDGHSLPLDMRFLAMSSGQPTKGEDSVGNAKGAGTDNTTGILGVAGEWHEPDIVTRLLSRFRSVQLVKQPSYIKWASSPIDSHRAMAKGPQLRFGQ</sequence>